<sequence>MAVIEFTVSHGSRQKEAGVMRQIVFDVPVVVMGEQALTVAGFEIDSRVRLTGFLNKKNHMSQQLVLHSDQIELI</sequence>
<organism evidence="1 2">
    <name type="scientific">Nitrosomonas ureae</name>
    <dbReference type="NCBI Taxonomy" id="44577"/>
    <lineage>
        <taxon>Bacteria</taxon>
        <taxon>Pseudomonadati</taxon>
        <taxon>Pseudomonadota</taxon>
        <taxon>Betaproteobacteria</taxon>
        <taxon>Nitrosomonadales</taxon>
        <taxon>Nitrosomonadaceae</taxon>
        <taxon>Nitrosomonas</taxon>
    </lineage>
</organism>
<reference evidence="1 2" key="1">
    <citation type="submission" date="2016-10" db="EMBL/GenBank/DDBJ databases">
        <authorList>
            <person name="de Groot N.N."/>
        </authorList>
    </citation>
    <scope>NUCLEOTIDE SEQUENCE [LARGE SCALE GENOMIC DNA]</scope>
    <source>
        <strain evidence="1 2">Nm13</strain>
    </source>
</reference>
<dbReference type="SUPFAM" id="SSF50249">
    <property type="entry name" value="Nucleic acid-binding proteins"/>
    <property type="match status" value="1"/>
</dbReference>
<evidence type="ECO:0000313" key="1">
    <source>
        <dbReference type="EMBL" id="SEF39977.1"/>
    </source>
</evidence>
<dbReference type="InterPro" id="IPR023646">
    <property type="entry name" value="Prisomal_replication_PriB"/>
</dbReference>
<dbReference type="Proteomes" id="UP000236753">
    <property type="component" value="Unassembled WGS sequence"/>
</dbReference>
<evidence type="ECO:0000313" key="2">
    <source>
        <dbReference type="Proteomes" id="UP000236753"/>
    </source>
</evidence>
<dbReference type="GO" id="GO:0006260">
    <property type="term" value="P:DNA replication"/>
    <property type="evidence" value="ECO:0007669"/>
    <property type="project" value="InterPro"/>
</dbReference>
<dbReference type="PIRSF" id="PIRSF003135">
    <property type="entry name" value="Primosomal_n"/>
    <property type="match status" value="1"/>
</dbReference>
<protein>
    <submittedName>
        <fullName evidence="1">Restart primosome assembly protein PriB</fullName>
    </submittedName>
</protein>
<name>A0A1H5RQX1_9PROT</name>
<dbReference type="EMBL" id="FNUX01000001">
    <property type="protein sequence ID" value="SEF39977.1"/>
    <property type="molecule type" value="Genomic_DNA"/>
</dbReference>
<proteinExistence type="predicted"/>
<dbReference type="InterPro" id="IPR012340">
    <property type="entry name" value="NA-bd_OB-fold"/>
</dbReference>
<accession>A0A1H5RQX1</accession>
<dbReference type="GO" id="GO:0030894">
    <property type="term" value="C:replisome"/>
    <property type="evidence" value="ECO:0007669"/>
    <property type="project" value="InterPro"/>
</dbReference>
<dbReference type="Pfam" id="PF22657">
    <property type="entry name" value="SSB_1"/>
    <property type="match status" value="1"/>
</dbReference>
<gene>
    <name evidence="1" type="ORF">SAMN05216334_101143</name>
</gene>
<dbReference type="Gene3D" id="2.40.50.140">
    <property type="entry name" value="Nucleic acid-binding proteins"/>
    <property type="match status" value="1"/>
</dbReference>
<dbReference type="GO" id="GO:0003697">
    <property type="term" value="F:single-stranded DNA binding"/>
    <property type="evidence" value="ECO:0007669"/>
    <property type="project" value="InterPro"/>
</dbReference>
<dbReference type="AlphaFoldDB" id="A0A1H5RQX1"/>